<dbReference type="InterPro" id="IPR000792">
    <property type="entry name" value="Tscrpt_reg_LuxR_C"/>
</dbReference>
<keyword evidence="1 5" id="KW-0238">DNA-binding</keyword>
<dbReference type="PRINTS" id="PR00038">
    <property type="entry name" value="HTHLUXR"/>
</dbReference>
<evidence type="ECO:0000259" key="3">
    <source>
        <dbReference type="PROSITE" id="PS50043"/>
    </source>
</evidence>
<dbReference type="PANTHER" id="PTHR43214">
    <property type="entry name" value="TWO-COMPONENT RESPONSE REGULATOR"/>
    <property type="match status" value="1"/>
</dbReference>
<feature type="domain" description="Response regulatory" evidence="4">
    <location>
        <begin position="25"/>
        <end position="144"/>
    </location>
</feature>
<protein>
    <submittedName>
        <fullName evidence="5">DNA-binding response regulator</fullName>
    </submittedName>
</protein>
<dbReference type="PROSITE" id="PS50110">
    <property type="entry name" value="RESPONSE_REGULATORY"/>
    <property type="match status" value="1"/>
</dbReference>
<dbReference type="CDD" id="cd06170">
    <property type="entry name" value="LuxR_C_like"/>
    <property type="match status" value="1"/>
</dbReference>
<evidence type="ECO:0000313" key="6">
    <source>
        <dbReference type="Proteomes" id="UP000824496"/>
    </source>
</evidence>
<proteinExistence type="predicted"/>
<dbReference type="SMART" id="SM00421">
    <property type="entry name" value="HTH_LUXR"/>
    <property type="match status" value="1"/>
</dbReference>
<dbReference type="Gene3D" id="1.10.10.10">
    <property type="entry name" value="Winged helix-like DNA-binding domain superfamily/Winged helix DNA-binding domain"/>
    <property type="match status" value="1"/>
</dbReference>
<feature type="domain" description="HTH luxR-type" evidence="3">
    <location>
        <begin position="188"/>
        <end position="253"/>
    </location>
</feature>
<dbReference type="InterPro" id="IPR011006">
    <property type="entry name" value="CheY-like_superfamily"/>
</dbReference>
<gene>
    <name evidence="5" type="ORF">MANAM107_11900</name>
</gene>
<accession>A0ABN6K5X7</accession>
<dbReference type="InterPro" id="IPR039420">
    <property type="entry name" value="WalR-like"/>
</dbReference>
<dbReference type="SUPFAM" id="SSF52172">
    <property type="entry name" value="CheY-like"/>
    <property type="match status" value="1"/>
</dbReference>
<dbReference type="PROSITE" id="PS50043">
    <property type="entry name" value="HTH_LUXR_2"/>
    <property type="match status" value="1"/>
</dbReference>
<name>A0ABN6K5X7_9ACTO</name>
<dbReference type="InterPro" id="IPR001789">
    <property type="entry name" value="Sig_transdc_resp-reg_receiver"/>
</dbReference>
<dbReference type="PANTHER" id="PTHR43214:SF42">
    <property type="entry name" value="TRANSCRIPTIONAL REGULATORY PROTEIN DESR"/>
    <property type="match status" value="1"/>
</dbReference>
<evidence type="ECO:0000256" key="2">
    <source>
        <dbReference type="PROSITE-ProRule" id="PRU00169"/>
    </source>
</evidence>
<dbReference type="Pfam" id="PF00196">
    <property type="entry name" value="GerE"/>
    <property type="match status" value="1"/>
</dbReference>
<keyword evidence="6" id="KW-1185">Reference proteome</keyword>
<dbReference type="GO" id="GO:0003677">
    <property type="term" value="F:DNA binding"/>
    <property type="evidence" value="ECO:0007669"/>
    <property type="project" value="UniProtKB-KW"/>
</dbReference>
<evidence type="ECO:0000256" key="1">
    <source>
        <dbReference type="ARBA" id="ARBA00023125"/>
    </source>
</evidence>
<dbReference type="Proteomes" id="UP000824496">
    <property type="component" value="Chromosome"/>
</dbReference>
<dbReference type="SMART" id="SM00448">
    <property type="entry name" value="REC"/>
    <property type="match status" value="1"/>
</dbReference>
<sequence length="255" mass="26947">MDGDRLRAASLLSNLNRNGGTLMISIGIADDDGLVRHMLTDLLSRNGDIAVAWVAKDGQEALDFIRSNDIPDIQAVLLDVQMPRLDGLALAEILRDETPDLAILILTTFTADSIVDRALAAGVRGFVAKEDNVATLAGAIQQAVEGNLVLSPTSSSSIVSDHLQGRLSGPPSAQQPSIPTVVETEQAAPPRGVALSGRELDVLELLVDSLSNKQIARRLGVSEATIKTHVSAIIAKLGVQDRVGAAVYALRHNMV</sequence>
<dbReference type="InterPro" id="IPR036388">
    <property type="entry name" value="WH-like_DNA-bd_sf"/>
</dbReference>
<dbReference type="Pfam" id="PF00072">
    <property type="entry name" value="Response_reg"/>
    <property type="match status" value="1"/>
</dbReference>
<dbReference type="Gene3D" id="3.40.50.2300">
    <property type="match status" value="1"/>
</dbReference>
<dbReference type="SUPFAM" id="SSF46894">
    <property type="entry name" value="C-terminal effector domain of the bipartite response regulators"/>
    <property type="match status" value="1"/>
</dbReference>
<reference evidence="5 6" key="1">
    <citation type="submission" date="2021-08" db="EMBL/GenBank/DDBJ databases">
        <title>Whole genome sequence of novel Actinomyces species strain MAS-1.</title>
        <authorList>
            <person name="Saito M."/>
            <person name="Kuwahara N."/>
            <person name="Takizawa T."/>
            <person name="Gotouda H."/>
            <person name="Ochiai T."/>
        </authorList>
    </citation>
    <scope>NUCLEOTIDE SEQUENCE [LARGE SCALE GENOMIC DNA]</scope>
    <source>
        <strain evidence="5 6">MAS-1</strain>
    </source>
</reference>
<dbReference type="EMBL" id="AP025017">
    <property type="protein sequence ID" value="BDA64356.1"/>
    <property type="molecule type" value="Genomic_DNA"/>
</dbReference>
<organism evidence="5 6">
    <name type="scientific">Actinomyces capricornis</name>
    <dbReference type="NCBI Taxonomy" id="2755559"/>
    <lineage>
        <taxon>Bacteria</taxon>
        <taxon>Bacillati</taxon>
        <taxon>Actinomycetota</taxon>
        <taxon>Actinomycetes</taxon>
        <taxon>Actinomycetales</taxon>
        <taxon>Actinomycetaceae</taxon>
        <taxon>Actinomyces</taxon>
    </lineage>
</organism>
<dbReference type="InterPro" id="IPR016032">
    <property type="entry name" value="Sig_transdc_resp-reg_C-effctor"/>
</dbReference>
<feature type="modified residue" description="4-aspartylphosphate" evidence="2">
    <location>
        <position position="79"/>
    </location>
</feature>
<evidence type="ECO:0000259" key="4">
    <source>
        <dbReference type="PROSITE" id="PS50110"/>
    </source>
</evidence>
<keyword evidence="2" id="KW-0597">Phosphoprotein</keyword>
<evidence type="ECO:0000313" key="5">
    <source>
        <dbReference type="EMBL" id="BDA64356.1"/>
    </source>
</evidence>